<dbReference type="Gene3D" id="3.50.30.30">
    <property type="match status" value="1"/>
</dbReference>
<dbReference type="InterPro" id="IPR015500">
    <property type="entry name" value="Peptidase_S8_subtilisin-rel"/>
</dbReference>
<dbReference type="PROSITE" id="PS00137">
    <property type="entry name" value="SUBTILASE_HIS"/>
    <property type="match status" value="1"/>
</dbReference>
<evidence type="ECO:0000256" key="4">
    <source>
        <dbReference type="ARBA" id="ARBA00022825"/>
    </source>
</evidence>
<dbReference type="InterPro" id="IPR036852">
    <property type="entry name" value="Peptidase_S8/S53_dom_sf"/>
</dbReference>
<dbReference type="CDD" id="cd07474">
    <property type="entry name" value="Peptidases_S8_subtilisin_Vpr-like"/>
    <property type="match status" value="1"/>
</dbReference>
<dbReference type="PRINTS" id="PR00723">
    <property type="entry name" value="SUBTILISIN"/>
</dbReference>
<comment type="caution">
    <text evidence="8">The sequence shown here is derived from an EMBL/GenBank/DDBJ whole genome shotgun (WGS) entry which is preliminary data.</text>
</comment>
<reference evidence="8 9" key="1">
    <citation type="journal article" date="2019" name="Int. J. Syst. Evol. Microbiol.">
        <title>The Global Catalogue of Microorganisms (GCM) 10K type strain sequencing project: providing services to taxonomists for standard genome sequencing and annotation.</title>
        <authorList>
            <consortium name="The Broad Institute Genomics Platform"/>
            <consortium name="The Broad Institute Genome Sequencing Center for Infectious Disease"/>
            <person name="Wu L."/>
            <person name="Ma J."/>
        </authorList>
    </citation>
    <scope>NUCLEOTIDE SEQUENCE [LARGE SCALE GENOMIC DNA]</scope>
    <source>
        <strain evidence="8 9">JCM 14193</strain>
    </source>
</reference>
<keyword evidence="2 5" id="KW-0645">Protease</keyword>
<sequence>MRLLMMTIFIMTILVQADRHVHADSDVWIIEIDESKDTVVELIERDYPFIEILYTYDTLLQAVAVQGDERHIEQLHQEDWVQTYSKAVNYSAPEISNTQSPTTFPDYHEESFPYTGKGVKIGVIDTGIDYNHPDLEQNYQGGFDAVDFDGDPMETTAEEGMPTNHGTHVAGIIAADGDIRGVAPDAEIYAYRALGPGGAGTSAQVLAALEQAVKDGMDIINLSLGADVNSPDYPMAEAVNQAFDLGALIVAANGNSGPEDWTVAAPATAEKAISVGAAYTEVEQPFFEVFQHDPIAIRQIPYSEPWNLTQSYPLEHITSLDDLTSSIHDRIVVVSKQNNQYAEIINQIYEQGAKATIIYSDEEEDDPNTWDWVPSPFPVAYMTMEEAEMLLDNETWVSTIYETDENNIASFSARGPVTSDWTIKPDITAPGVDILSTVPDGYASFQGTSMAAPYVSGVLALLKEQDSNASPQILKERLLTATSPFEQDATPSTQGGGFIEVDQLLEKNYRIENQALNFGMIDDSDLDSTHTITINNEDSEPLTVTWQVPKRKTGLSWNLPLTTTLEGFSQHSFEIAINFQQKLLKKGVHEGYLSLKLNGDEKNLPYLFIHDTADYPRITGLEIETPPFDTEELRLKLYVADDLKALTIKLFDDQLISQSTLIEEQNISQGSFEKSLDKDDFESGIYEAVIEVFDGEETYYQTKEIMIP</sequence>
<dbReference type="InterPro" id="IPR050131">
    <property type="entry name" value="Peptidase_S8_subtilisin-like"/>
</dbReference>
<dbReference type="InterPro" id="IPR034213">
    <property type="entry name" value="S8_Vpr-like"/>
</dbReference>
<evidence type="ECO:0000256" key="6">
    <source>
        <dbReference type="RuleBase" id="RU003355"/>
    </source>
</evidence>
<evidence type="ECO:0000256" key="1">
    <source>
        <dbReference type="ARBA" id="ARBA00011073"/>
    </source>
</evidence>
<proteinExistence type="inferred from homology"/>
<gene>
    <name evidence="8" type="ORF">GCM10008935_25710</name>
</gene>
<evidence type="ECO:0000259" key="7">
    <source>
        <dbReference type="Pfam" id="PF00082"/>
    </source>
</evidence>
<dbReference type="PROSITE" id="PS51892">
    <property type="entry name" value="SUBTILASE"/>
    <property type="match status" value="1"/>
</dbReference>
<feature type="active site" description="Charge relay system" evidence="5">
    <location>
        <position position="449"/>
    </location>
</feature>
<protein>
    <recommendedName>
        <fullName evidence="7">Peptidase S8/S53 domain-containing protein</fullName>
    </recommendedName>
</protein>
<dbReference type="InterPro" id="IPR000209">
    <property type="entry name" value="Peptidase_S8/S53_dom"/>
</dbReference>
<evidence type="ECO:0000313" key="8">
    <source>
        <dbReference type="EMBL" id="GAA0468702.1"/>
    </source>
</evidence>
<dbReference type="Gene3D" id="3.40.50.200">
    <property type="entry name" value="Peptidase S8/S53 domain"/>
    <property type="match status" value="1"/>
</dbReference>
<dbReference type="RefSeq" id="WP_343784173.1">
    <property type="nucleotide sequence ID" value="NZ_BAAACZ010000024.1"/>
</dbReference>
<keyword evidence="3 5" id="KW-0378">Hydrolase</keyword>
<dbReference type="SUPFAM" id="SSF52743">
    <property type="entry name" value="Subtilisin-like"/>
    <property type="match status" value="1"/>
</dbReference>
<organism evidence="8 9">
    <name type="scientific">Alkalibacillus silvisoli</name>
    <dbReference type="NCBI Taxonomy" id="392823"/>
    <lineage>
        <taxon>Bacteria</taxon>
        <taxon>Bacillati</taxon>
        <taxon>Bacillota</taxon>
        <taxon>Bacilli</taxon>
        <taxon>Bacillales</taxon>
        <taxon>Bacillaceae</taxon>
        <taxon>Alkalibacillus</taxon>
    </lineage>
</organism>
<keyword evidence="9" id="KW-1185">Reference proteome</keyword>
<dbReference type="InterPro" id="IPR022398">
    <property type="entry name" value="Peptidase_S8_His-AS"/>
</dbReference>
<evidence type="ECO:0000256" key="3">
    <source>
        <dbReference type="ARBA" id="ARBA00022801"/>
    </source>
</evidence>
<dbReference type="Proteomes" id="UP001500740">
    <property type="component" value="Unassembled WGS sequence"/>
</dbReference>
<keyword evidence="4 5" id="KW-0720">Serine protease</keyword>
<name>A0ABN1A6F9_9BACI</name>
<feature type="domain" description="Peptidase S8/S53" evidence="7">
    <location>
        <begin position="116"/>
        <end position="495"/>
    </location>
</feature>
<dbReference type="EMBL" id="BAAACZ010000024">
    <property type="protein sequence ID" value="GAA0468702.1"/>
    <property type="molecule type" value="Genomic_DNA"/>
</dbReference>
<dbReference type="InterPro" id="IPR023827">
    <property type="entry name" value="Peptidase_S8_Asp-AS"/>
</dbReference>
<feature type="active site" description="Charge relay system" evidence="5">
    <location>
        <position position="125"/>
    </location>
</feature>
<dbReference type="PROSITE" id="PS00136">
    <property type="entry name" value="SUBTILASE_ASP"/>
    <property type="match status" value="1"/>
</dbReference>
<accession>A0ABN1A6F9</accession>
<dbReference type="InterPro" id="IPR023828">
    <property type="entry name" value="Peptidase_S8_Ser-AS"/>
</dbReference>
<feature type="active site" description="Charge relay system" evidence="5">
    <location>
        <position position="165"/>
    </location>
</feature>
<dbReference type="PANTHER" id="PTHR43806">
    <property type="entry name" value="PEPTIDASE S8"/>
    <property type="match status" value="1"/>
</dbReference>
<evidence type="ECO:0000256" key="2">
    <source>
        <dbReference type="ARBA" id="ARBA00022670"/>
    </source>
</evidence>
<evidence type="ECO:0000256" key="5">
    <source>
        <dbReference type="PROSITE-ProRule" id="PRU01240"/>
    </source>
</evidence>
<dbReference type="Pfam" id="PF00082">
    <property type="entry name" value="Peptidase_S8"/>
    <property type="match status" value="1"/>
</dbReference>
<dbReference type="PANTHER" id="PTHR43806:SF65">
    <property type="entry name" value="SERINE PROTEASE APRX"/>
    <property type="match status" value="1"/>
</dbReference>
<dbReference type="PROSITE" id="PS00138">
    <property type="entry name" value="SUBTILASE_SER"/>
    <property type="match status" value="1"/>
</dbReference>
<evidence type="ECO:0000313" key="9">
    <source>
        <dbReference type="Proteomes" id="UP001500740"/>
    </source>
</evidence>
<comment type="similarity">
    <text evidence="1 5 6">Belongs to the peptidase S8 family.</text>
</comment>